<reference evidence="4 5" key="1">
    <citation type="submission" date="2020-08" db="EMBL/GenBank/DDBJ databases">
        <title>Bridging the membrane lipid divide: bacteria of the FCB group superphylum have the potential to synthesize archaeal ether lipids.</title>
        <authorList>
            <person name="Villanueva L."/>
            <person name="Von Meijenfeldt F.A.B."/>
            <person name="Westbye A.B."/>
            <person name="Yadav S."/>
            <person name="Hopmans E.C."/>
            <person name="Dutilh B.E."/>
            <person name="Sinninghe Damste J.S."/>
        </authorList>
    </citation>
    <scope>NUCLEOTIDE SEQUENCE [LARGE SCALE GENOMIC DNA]</scope>
    <source>
        <strain evidence="4">NIOZ-UU30</strain>
    </source>
</reference>
<evidence type="ECO:0000259" key="3">
    <source>
        <dbReference type="Pfam" id="PF04773"/>
    </source>
</evidence>
<feature type="signal peptide" evidence="2">
    <location>
        <begin position="1"/>
        <end position="24"/>
    </location>
</feature>
<sequence length="602" mass="64262">MKQNILITLLALTCLLIAKQPAFPQTTVAPDRGNAAPREALPHDLRDLEVKDFYIDSDAQHAGFIQTVIGHVIVLHEDSRQAFFAAAGDAVFKHDSIFTLADSRCRLKFTTEDVITMGDNTRLGLEEYIDNRPEKKKTSIFNVLRGKAMFYAMRLFKYRTAATAVKTPTAVVGVRGTKFGVEIRKAGENIAAGRPVYLAAASDAGLQHLLAQFSPGGWVTLALCFTGAIDVTALADNTTQTLYENESRAAGPQGGENKQPTSPDVAQQFESATEAPEPGAAAKEEGKKGEGTPAGGVAVVSVVDTGAAGTAETKLANKAEDVTSKQTDVKIETAGTVRKGYFTGMLTLDNGVSKNFSYLYLSPSLQYTQFQPAKAHDSLIGKDLVVDDINQTDTQKITGLGIPAPYAVSGFPYPIQTVDLGSNAYMEWGYWTQTQAMPATDGNSYYFDNRGYWIFGDIPSESTMSLLKANNISGIYNGTAFGTYWTSTGGADMSGSFSAAINFGAAVPITNFELYISGNDHTVKISGAEGQFTDPQNSSHFVLPSGGANGTWKIDGVEADAGTYTKNAYGSVYGPNAEAMGGVWKIDASGTHATGIFQGVRQ</sequence>
<dbReference type="PANTHER" id="PTHR38731">
    <property type="entry name" value="LIPL45-RELATED LIPOPROTEIN-RELATED"/>
    <property type="match status" value="1"/>
</dbReference>
<protein>
    <submittedName>
        <fullName evidence="4">FecR domain-containing protein</fullName>
    </submittedName>
</protein>
<dbReference type="AlphaFoldDB" id="A0A8J6NM02"/>
<feature type="compositionally biased region" description="Polar residues" evidence="1">
    <location>
        <begin position="256"/>
        <end position="271"/>
    </location>
</feature>
<evidence type="ECO:0000256" key="2">
    <source>
        <dbReference type="SAM" id="SignalP"/>
    </source>
</evidence>
<dbReference type="Pfam" id="PF04773">
    <property type="entry name" value="FecR"/>
    <property type="match status" value="1"/>
</dbReference>
<name>A0A8J6NM02_9BACT</name>
<feature type="chain" id="PRO_5035238426" evidence="2">
    <location>
        <begin position="25"/>
        <end position="602"/>
    </location>
</feature>
<dbReference type="PANTHER" id="PTHR38731:SF1">
    <property type="entry name" value="FECR PROTEIN DOMAIN-CONTAINING PROTEIN"/>
    <property type="match status" value="1"/>
</dbReference>
<accession>A0A8J6NM02</accession>
<evidence type="ECO:0000313" key="5">
    <source>
        <dbReference type="Proteomes" id="UP000603434"/>
    </source>
</evidence>
<dbReference type="InterPro" id="IPR006860">
    <property type="entry name" value="FecR"/>
</dbReference>
<organism evidence="4 5">
    <name type="scientific">Candidatus Desulfatibia profunda</name>
    <dbReference type="NCBI Taxonomy" id="2841695"/>
    <lineage>
        <taxon>Bacteria</taxon>
        <taxon>Pseudomonadati</taxon>
        <taxon>Thermodesulfobacteriota</taxon>
        <taxon>Desulfobacteria</taxon>
        <taxon>Desulfobacterales</taxon>
        <taxon>Desulfobacterales incertae sedis</taxon>
        <taxon>Candidatus Desulfatibia</taxon>
    </lineage>
</organism>
<feature type="region of interest" description="Disordered" evidence="1">
    <location>
        <begin position="244"/>
        <end position="295"/>
    </location>
</feature>
<feature type="domain" description="FecR protein" evidence="3">
    <location>
        <begin position="96"/>
        <end position="185"/>
    </location>
</feature>
<gene>
    <name evidence="4" type="ORF">H8E23_03030</name>
</gene>
<keyword evidence="2" id="KW-0732">Signal</keyword>
<evidence type="ECO:0000313" key="4">
    <source>
        <dbReference type="EMBL" id="MBC8360359.1"/>
    </source>
</evidence>
<evidence type="ECO:0000256" key="1">
    <source>
        <dbReference type="SAM" id="MobiDB-lite"/>
    </source>
</evidence>
<feature type="compositionally biased region" description="Low complexity" evidence="1">
    <location>
        <begin position="272"/>
        <end position="281"/>
    </location>
</feature>
<dbReference type="Gene3D" id="2.40.160.90">
    <property type="match status" value="1"/>
</dbReference>
<dbReference type="EMBL" id="JACNJH010000085">
    <property type="protein sequence ID" value="MBC8360359.1"/>
    <property type="molecule type" value="Genomic_DNA"/>
</dbReference>
<proteinExistence type="predicted"/>
<dbReference type="Proteomes" id="UP000603434">
    <property type="component" value="Unassembled WGS sequence"/>
</dbReference>
<comment type="caution">
    <text evidence="4">The sequence shown here is derived from an EMBL/GenBank/DDBJ whole genome shotgun (WGS) entry which is preliminary data.</text>
</comment>